<dbReference type="Proteomes" id="UP000308836">
    <property type="component" value="Unassembled WGS sequence"/>
</dbReference>
<organism evidence="1 2">
    <name type="scientific">Dubosiella muris</name>
    <dbReference type="NCBI Taxonomy" id="3038133"/>
    <lineage>
        <taxon>Bacteria</taxon>
        <taxon>Bacillati</taxon>
        <taxon>Bacillota</taxon>
        <taxon>Erysipelotrichia</taxon>
        <taxon>Erysipelotrichales</taxon>
        <taxon>Erysipelotrichaceae</taxon>
        <taxon>Dubosiella</taxon>
    </lineage>
</organism>
<evidence type="ECO:0000313" key="1">
    <source>
        <dbReference type="EMBL" id="TGY64787.1"/>
    </source>
</evidence>
<keyword evidence="2" id="KW-1185">Reference proteome</keyword>
<sequence>MVIQTERLYLRELTPDDLASLKALIQNETVMESYGGVRDDKECEEWLSRQQARYASLGYGLWALHLKENDRFIGQCGLVPHEWKGKTVLDLVYILDVGFWNQGYGTEAAKACRDFAFNTLGQSEVYSIIRDINEYSQIISVRLGMEVVDRKTDLYRGVKKPHYLYCARRDHAQKRIETRS</sequence>
<comment type="caution">
    <text evidence="1">The sequence shown here is derived from an EMBL/GenBank/DDBJ whole genome shotgun (WGS) entry which is preliminary data.</text>
</comment>
<accession>A0AC61R4Q6</accession>
<evidence type="ECO:0000313" key="2">
    <source>
        <dbReference type="Proteomes" id="UP000308836"/>
    </source>
</evidence>
<protein>
    <submittedName>
        <fullName evidence="1">N-acetyltransferase</fullName>
    </submittedName>
</protein>
<proteinExistence type="predicted"/>
<reference evidence="1" key="1">
    <citation type="submission" date="2019-04" db="EMBL/GenBank/DDBJ databases">
        <title>Microbes associate with the intestines of laboratory mice.</title>
        <authorList>
            <person name="Navarre W."/>
            <person name="Wong E."/>
            <person name="Huang K."/>
            <person name="Tropini C."/>
            <person name="Ng K."/>
            <person name="Yu B."/>
        </authorList>
    </citation>
    <scope>NUCLEOTIDE SEQUENCE</scope>
    <source>
        <strain evidence="1">NM09_H32</strain>
    </source>
</reference>
<dbReference type="EMBL" id="SRYG01000035">
    <property type="protein sequence ID" value="TGY64787.1"/>
    <property type="molecule type" value="Genomic_DNA"/>
</dbReference>
<gene>
    <name evidence="1" type="ORF">E5336_11695</name>
</gene>
<name>A0AC61R4Q6_9FIRM</name>